<evidence type="ECO:0000313" key="12">
    <source>
        <dbReference type="Proteomes" id="UP000007464"/>
    </source>
</evidence>
<dbReference type="InterPro" id="IPR023115">
    <property type="entry name" value="TIF_IF2_dom3"/>
</dbReference>
<dbReference type="GO" id="GO:0003743">
    <property type="term" value="F:translation initiation factor activity"/>
    <property type="evidence" value="ECO:0007669"/>
    <property type="project" value="UniProtKB-UniRule"/>
</dbReference>
<dbReference type="InterPro" id="IPR005225">
    <property type="entry name" value="Small_GTP-bd"/>
</dbReference>
<proteinExistence type="inferred from homology"/>
<comment type="similarity">
    <text evidence="1 8 9">Belongs to the TRAFAC class translation factor GTPase superfamily. Classic translation factor GTPase family. IF-2 subfamily.</text>
</comment>
<dbReference type="FunFam" id="2.40.30.10:FF:000008">
    <property type="entry name" value="Translation initiation factor IF-2"/>
    <property type="match status" value="1"/>
</dbReference>
<dbReference type="Pfam" id="PF00009">
    <property type="entry name" value="GTP_EFTU"/>
    <property type="match status" value="1"/>
</dbReference>
<dbReference type="GO" id="GO:0005829">
    <property type="term" value="C:cytosol"/>
    <property type="evidence" value="ECO:0007669"/>
    <property type="project" value="TreeGrafter"/>
</dbReference>
<dbReference type="NCBIfam" id="TIGR00231">
    <property type="entry name" value="small_GTP"/>
    <property type="match status" value="1"/>
</dbReference>
<dbReference type="EMBL" id="CP002189">
    <property type="protein sequence ID" value="ADV33512.1"/>
    <property type="molecule type" value="Genomic_DNA"/>
</dbReference>
<keyword evidence="3 8" id="KW-0963">Cytoplasm</keyword>
<evidence type="ECO:0000256" key="2">
    <source>
        <dbReference type="ARBA" id="ARBA00020675"/>
    </source>
</evidence>
<dbReference type="FunFam" id="3.40.50.300:FF:000019">
    <property type="entry name" value="Translation initiation factor IF-2"/>
    <property type="match status" value="1"/>
</dbReference>
<dbReference type="Gene3D" id="3.40.50.10050">
    <property type="entry name" value="Translation initiation factor IF- 2, domain 3"/>
    <property type="match status" value="1"/>
</dbReference>
<comment type="function">
    <text evidence="8 9">One of the essential components for the initiation of protein synthesis. Protects formylmethionyl-tRNA from spontaneous hydrolysis and promotes its binding to the 30S ribosomal subunits. Also involved in the hydrolysis of GTP during the formation of the 70S ribosomal complex.</text>
</comment>
<feature type="domain" description="Tr-type G" evidence="10">
    <location>
        <begin position="412"/>
        <end position="582"/>
    </location>
</feature>
<dbReference type="KEGG" id="bva:BVAF_105"/>
<dbReference type="PROSITE" id="PS01176">
    <property type="entry name" value="IF2"/>
    <property type="match status" value="1"/>
</dbReference>
<dbReference type="InterPro" id="IPR015760">
    <property type="entry name" value="TIF_IF2"/>
</dbReference>
<dbReference type="SUPFAM" id="SSF50447">
    <property type="entry name" value="Translation proteins"/>
    <property type="match status" value="2"/>
</dbReference>
<feature type="binding site" evidence="8">
    <location>
        <begin position="468"/>
        <end position="472"/>
    </location>
    <ligand>
        <name>GTP</name>
        <dbReference type="ChEBI" id="CHEBI:37565"/>
    </ligand>
</feature>
<evidence type="ECO:0000256" key="4">
    <source>
        <dbReference type="ARBA" id="ARBA00022540"/>
    </source>
</evidence>
<comment type="caution">
    <text evidence="8">Lacks conserved residue(s) required for the propagation of feature annotation.</text>
</comment>
<dbReference type="GO" id="GO:0005525">
    <property type="term" value="F:GTP binding"/>
    <property type="evidence" value="ECO:0007669"/>
    <property type="project" value="UniProtKB-KW"/>
</dbReference>
<evidence type="ECO:0000256" key="3">
    <source>
        <dbReference type="ARBA" id="ARBA00022490"/>
    </source>
</evidence>
<dbReference type="HAMAP" id="MF_00100_B">
    <property type="entry name" value="IF_2_B"/>
    <property type="match status" value="1"/>
</dbReference>
<dbReference type="InterPro" id="IPR027417">
    <property type="entry name" value="P-loop_NTPase"/>
</dbReference>
<evidence type="ECO:0000256" key="7">
    <source>
        <dbReference type="ARBA" id="ARBA00023134"/>
    </source>
</evidence>
<dbReference type="InterPro" id="IPR044145">
    <property type="entry name" value="IF2_II"/>
</dbReference>
<dbReference type="InterPro" id="IPR006847">
    <property type="entry name" value="IF2_N"/>
</dbReference>
<dbReference type="OrthoDB" id="9811804at2"/>
<dbReference type="Pfam" id="PF11987">
    <property type="entry name" value="IF-2"/>
    <property type="match status" value="1"/>
</dbReference>
<keyword evidence="7 8" id="KW-0342">GTP-binding</keyword>
<keyword evidence="12" id="KW-1185">Reference proteome</keyword>
<dbReference type="Proteomes" id="UP000007464">
    <property type="component" value="Chromosome"/>
</dbReference>
<protein>
    <recommendedName>
        <fullName evidence="2 8">Translation initiation factor IF-2</fullName>
    </recommendedName>
</protein>
<comment type="subcellular location">
    <subcellularLocation>
        <location evidence="8">Cytoplasm</location>
    </subcellularLocation>
</comment>
<dbReference type="SUPFAM" id="SSF46955">
    <property type="entry name" value="Putative DNA-binding domain"/>
    <property type="match status" value="1"/>
</dbReference>
<accession>E8Q6S1</accession>
<dbReference type="FunFam" id="2.40.30.10:FF:000007">
    <property type="entry name" value="Translation initiation factor IF-2"/>
    <property type="match status" value="1"/>
</dbReference>
<dbReference type="Gene3D" id="2.40.30.10">
    <property type="entry name" value="Translation factors"/>
    <property type="match status" value="2"/>
</dbReference>
<dbReference type="InterPro" id="IPR013575">
    <property type="entry name" value="IF2_assoc_dom_bac"/>
</dbReference>
<dbReference type="AlphaFoldDB" id="E8Q6S1"/>
<dbReference type="InterPro" id="IPR000795">
    <property type="entry name" value="T_Tr_GTP-bd_dom"/>
</dbReference>
<dbReference type="Gene3D" id="3.30.56.50">
    <property type="entry name" value="Putative DNA-binding domain, N-terminal subdomain of bacterial translation initiation factor IF2"/>
    <property type="match status" value="1"/>
</dbReference>
<evidence type="ECO:0000256" key="8">
    <source>
        <dbReference type="HAMAP-Rule" id="MF_00100"/>
    </source>
</evidence>
<evidence type="ECO:0000256" key="5">
    <source>
        <dbReference type="ARBA" id="ARBA00022741"/>
    </source>
</evidence>
<dbReference type="CDD" id="cd03702">
    <property type="entry name" value="IF2_mtIF2_II"/>
    <property type="match status" value="1"/>
</dbReference>
<dbReference type="InterPro" id="IPR053905">
    <property type="entry name" value="EF-G-like_DII"/>
</dbReference>
<evidence type="ECO:0000256" key="6">
    <source>
        <dbReference type="ARBA" id="ARBA00022917"/>
    </source>
</evidence>
<gene>
    <name evidence="8 11" type="primary">infB</name>
    <name evidence="11" type="ordered locus">BVAF_105</name>
</gene>
<evidence type="ECO:0000256" key="1">
    <source>
        <dbReference type="ARBA" id="ARBA00007733"/>
    </source>
</evidence>
<dbReference type="InterPro" id="IPR000178">
    <property type="entry name" value="TF_IF2_bacterial-like"/>
</dbReference>
<name>E8Q6S1_BLOVB</name>
<dbReference type="CDD" id="cd03692">
    <property type="entry name" value="mtIF2_IVc"/>
    <property type="match status" value="1"/>
</dbReference>
<dbReference type="HOGENOM" id="CLU_006301_6_3_6"/>
<evidence type="ECO:0000313" key="11">
    <source>
        <dbReference type="EMBL" id="ADV33512.1"/>
    </source>
</evidence>
<dbReference type="Pfam" id="PF22042">
    <property type="entry name" value="EF-G_D2"/>
    <property type="match status" value="1"/>
</dbReference>
<dbReference type="InterPro" id="IPR009061">
    <property type="entry name" value="DNA-bd_dom_put_sf"/>
</dbReference>
<dbReference type="InterPro" id="IPR009000">
    <property type="entry name" value="Transl_B-barrel_sf"/>
</dbReference>
<dbReference type="NCBIfam" id="TIGR00487">
    <property type="entry name" value="IF-2"/>
    <property type="match status" value="1"/>
</dbReference>
<dbReference type="GO" id="GO:0003924">
    <property type="term" value="F:GTPase activity"/>
    <property type="evidence" value="ECO:0007669"/>
    <property type="project" value="UniProtKB-UniRule"/>
</dbReference>
<dbReference type="Pfam" id="PF08364">
    <property type="entry name" value="IF2_assoc"/>
    <property type="match status" value="1"/>
</dbReference>
<dbReference type="RefSeq" id="WP_013516437.1">
    <property type="nucleotide sequence ID" value="NC_014909.2"/>
</dbReference>
<feature type="binding site" evidence="8">
    <location>
        <begin position="421"/>
        <end position="428"/>
    </location>
    <ligand>
        <name>GTP</name>
        <dbReference type="ChEBI" id="CHEBI:37565"/>
    </ligand>
</feature>
<sequence>MTIQTFAIEMQMSVDRLIQQFLDAGITKTAFDFVTKKEREILFKHMNCNKIAVFNKLSLQRKIRSTLNVSSMDGKNKKIQIEVRKKRVYMVKCSIQDSYSVAQSHILLQNKKKNNNLKHDDSELVVECNLKNSKSMPVYANNIDISVFTPKSVVEEDCSSAMRVLCPTEKKLETKICCVVDHKTQKLENIRKQKGPLDSKGNKFNYDQDLNNVLEIKKNISDNFHKVIPSNEVIQDNSNKLENDRRSNGNKIRLRYKNLGKVIKHKRYCKSKSYIDIMNESEKEEKLCVSTTTYRVNKNKRKKSILLQSFNKPVDMISRDVVIGETISVSELSNKISVKSSYMIKVMMKLGLSITINQVLDQETAQLIVEEMGHRAILRRENELEELVMHHGDLNQISDSSVSSINKMVYKNRAPIVTIMGHVDHGKTSLLDCIRSTTITSSEVGGITQSIGAYCVNTANGGMITFLDTPGHEAFTRMRAQGVKLTDIVVLVVAADDGVMPQTIESINHIHNANVPVIVAINKIDKSKINIDRIKQELNNYNLIPEEWGGHTQFVNISAMLKIGINDLIDSILLQSEMLELKTVHYGMAKAVVIDSFLDKSRGPVASVLVREGELKCGNIILCGSEYGRVKAMRNSFGRLIESAGPSIPVELLGLSGTPVSGETLVVVSNEKKAKEVALYRKEKKREIKLSSNLEQSTLKNIFNNINSTSKVSELNFIVKSDTDGAAEVICESLKKLVVNGILMKIVSVSIGNITETDAVLASASKAIILAFNIKADIAARNIIESHHIDVRYYAVIYDLLNSVQQLICSKLTPKHKYEIIGLAKVRNIFKSPKNGIIAGCLVTQGVMKSHKKVKIIRNDVVIHEGELESLRHFKNDVNEIRSGVECGVGIKNYNDICAGDVIEVLDIK</sequence>
<keyword evidence="6 8" id="KW-0648">Protein biosynthesis</keyword>
<dbReference type="STRING" id="859654.BVAF_105"/>
<organism evidence="11 12">
    <name type="scientific">Blochmanniella vafra (strain BVAF)</name>
    <dbReference type="NCBI Taxonomy" id="859654"/>
    <lineage>
        <taxon>Bacteria</taxon>
        <taxon>Pseudomonadati</taxon>
        <taxon>Pseudomonadota</taxon>
        <taxon>Gammaproteobacteria</taxon>
        <taxon>Enterobacterales</taxon>
        <taxon>Enterobacteriaceae</taxon>
        <taxon>ant endosymbionts</taxon>
        <taxon>Candidatus Blochmanniella</taxon>
    </lineage>
</organism>
<keyword evidence="5 8" id="KW-0547">Nucleotide-binding</keyword>
<dbReference type="PROSITE" id="PS51722">
    <property type="entry name" value="G_TR_2"/>
    <property type="match status" value="1"/>
</dbReference>
<dbReference type="Pfam" id="PF04760">
    <property type="entry name" value="IF2_N"/>
    <property type="match status" value="2"/>
</dbReference>
<dbReference type="PANTHER" id="PTHR43381">
    <property type="entry name" value="TRANSLATION INITIATION FACTOR IF-2-RELATED"/>
    <property type="match status" value="1"/>
</dbReference>
<dbReference type="SUPFAM" id="SSF52540">
    <property type="entry name" value="P-loop containing nucleoside triphosphate hydrolases"/>
    <property type="match status" value="1"/>
</dbReference>
<feature type="binding site" evidence="8">
    <location>
        <begin position="522"/>
        <end position="525"/>
    </location>
    <ligand>
        <name>GTP</name>
        <dbReference type="ChEBI" id="CHEBI:37565"/>
    </ligand>
</feature>
<evidence type="ECO:0000259" key="10">
    <source>
        <dbReference type="PROSITE" id="PS51722"/>
    </source>
</evidence>
<dbReference type="CDD" id="cd01887">
    <property type="entry name" value="IF2_eIF5B"/>
    <property type="match status" value="1"/>
</dbReference>
<dbReference type="SUPFAM" id="SSF52156">
    <property type="entry name" value="Initiation factor IF2/eIF5b, domain 3"/>
    <property type="match status" value="1"/>
</dbReference>
<evidence type="ECO:0000256" key="9">
    <source>
        <dbReference type="RuleBase" id="RU000644"/>
    </source>
</evidence>
<dbReference type="Gene3D" id="3.40.50.300">
    <property type="entry name" value="P-loop containing nucleotide triphosphate hydrolases"/>
    <property type="match status" value="1"/>
</dbReference>
<dbReference type="FunFam" id="3.40.50.10050:FF:000001">
    <property type="entry name" value="Translation initiation factor IF-2"/>
    <property type="match status" value="1"/>
</dbReference>
<dbReference type="PANTHER" id="PTHR43381:SF5">
    <property type="entry name" value="TR-TYPE G DOMAIN-CONTAINING PROTEIN"/>
    <property type="match status" value="1"/>
</dbReference>
<keyword evidence="4 8" id="KW-0396">Initiation factor</keyword>
<reference evidence="11 12" key="1">
    <citation type="journal article" date="2010" name="BMC Genomics">
        <title>Unprecedented loss of ammonia assimilation capability in a urease-encoding bacterial mutualist.</title>
        <authorList>
            <person name="Williams L.E."/>
            <person name="Wernegreen J.J."/>
        </authorList>
    </citation>
    <scope>NUCLEOTIDE SEQUENCE [LARGE SCALE GENOMIC DNA]</scope>
    <source>
        <strain evidence="11 12">BVAF</strain>
    </source>
</reference>
<dbReference type="InterPro" id="IPR036925">
    <property type="entry name" value="TIF_IF2_dom3_sf"/>
</dbReference>